<dbReference type="AlphaFoldDB" id="A0A2N6Q6S2"/>
<accession>A0A2N6Q6S2</accession>
<reference evidence="1 2" key="1">
    <citation type="submission" date="2017-09" db="EMBL/GenBank/DDBJ databases">
        <title>Bacterial strain isolated from the female urinary microbiota.</title>
        <authorList>
            <person name="Thomas-White K."/>
            <person name="Kumar N."/>
            <person name="Forster S."/>
            <person name="Putonti C."/>
            <person name="Lawley T."/>
            <person name="Wolfe A.J."/>
        </authorList>
    </citation>
    <scope>NUCLEOTIDE SEQUENCE [LARGE SCALE GENOMIC DNA]</scope>
    <source>
        <strain evidence="1 2">UMB0818</strain>
    </source>
</reference>
<evidence type="ECO:0000313" key="1">
    <source>
        <dbReference type="EMBL" id="PMC10700.1"/>
    </source>
</evidence>
<dbReference type="EMBL" id="PNGI01000006">
    <property type="protein sequence ID" value="PMC10700.1"/>
    <property type="molecule type" value="Genomic_DNA"/>
</dbReference>
<comment type="caution">
    <text evidence="1">The sequence shown here is derived from an EMBL/GenBank/DDBJ whole genome shotgun (WGS) entry which is preliminary data.</text>
</comment>
<name>A0A2N6Q6S2_9BACT</name>
<evidence type="ECO:0000313" key="2">
    <source>
        <dbReference type="Proteomes" id="UP000235661"/>
    </source>
</evidence>
<dbReference type="Proteomes" id="UP000235661">
    <property type="component" value="Unassembled WGS sequence"/>
</dbReference>
<organism evidence="1 2">
    <name type="scientific">Hoylesella timonensis</name>
    <dbReference type="NCBI Taxonomy" id="386414"/>
    <lineage>
        <taxon>Bacteria</taxon>
        <taxon>Pseudomonadati</taxon>
        <taxon>Bacteroidota</taxon>
        <taxon>Bacteroidia</taxon>
        <taxon>Bacteroidales</taxon>
        <taxon>Prevotellaceae</taxon>
        <taxon>Hoylesella</taxon>
    </lineage>
</organism>
<proteinExistence type="predicted"/>
<gene>
    <name evidence="1" type="ORF">CJ232_04165</name>
</gene>
<sequence>MMGNQKFKIKAEEILQHLEAEYQKEAQTNFTNDKTSYYEINRDIEYLLFAFNPDLPLLKDFQIFRRDNTLTYGLIRKECFEQSKQFLLYFLEYLEEYCDIS</sequence>
<protein>
    <submittedName>
        <fullName evidence="1">Uncharacterized protein</fullName>
    </submittedName>
</protein>